<dbReference type="EMBL" id="JAWRVE010000049">
    <property type="protein sequence ID" value="KAL1867694.1"/>
    <property type="molecule type" value="Genomic_DNA"/>
</dbReference>
<name>A0ABR3WWI7_9PEZI</name>
<dbReference type="PANTHER" id="PTHR24148:SF64">
    <property type="entry name" value="HETEROKARYON INCOMPATIBILITY DOMAIN-CONTAINING PROTEIN"/>
    <property type="match status" value="1"/>
</dbReference>
<gene>
    <name evidence="1" type="ORF">Daus18300_006250</name>
</gene>
<reference evidence="1 2" key="1">
    <citation type="journal article" date="2024" name="IMA Fungus">
        <title>IMA Genome - F19 : A genome assembly and annotation guide to empower mycologists, including annotated draft genome sequences of Ceratocystis pirilliformis, Diaporthe australafricana, Fusarium ophioides, Paecilomyces lecythidis, and Sporothrix stenoceras.</title>
        <authorList>
            <person name="Aylward J."/>
            <person name="Wilson A.M."/>
            <person name="Visagie C.M."/>
            <person name="Spraker J."/>
            <person name="Barnes I."/>
            <person name="Buitendag C."/>
            <person name="Ceriani C."/>
            <person name="Del Mar Angel L."/>
            <person name="du Plessis D."/>
            <person name="Fuchs T."/>
            <person name="Gasser K."/>
            <person name="Kramer D."/>
            <person name="Li W."/>
            <person name="Munsamy K."/>
            <person name="Piso A."/>
            <person name="Price J.L."/>
            <person name="Sonnekus B."/>
            <person name="Thomas C."/>
            <person name="van der Nest A."/>
            <person name="van Dijk A."/>
            <person name="van Heerden A."/>
            <person name="van Vuuren N."/>
            <person name="Yilmaz N."/>
            <person name="Duong T.A."/>
            <person name="van der Merwe N.A."/>
            <person name="Wingfield M.J."/>
            <person name="Wingfield B.D."/>
        </authorList>
    </citation>
    <scope>NUCLEOTIDE SEQUENCE [LARGE SCALE GENOMIC DNA]</scope>
    <source>
        <strain evidence="1 2">CMW 18300</strain>
    </source>
</reference>
<organism evidence="1 2">
    <name type="scientific">Diaporthe australafricana</name>
    <dbReference type="NCBI Taxonomy" id="127596"/>
    <lineage>
        <taxon>Eukaryota</taxon>
        <taxon>Fungi</taxon>
        <taxon>Dikarya</taxon>
        <taxon>Ascomycota</taxon>
        <taxon>Pezizomycotina</taxon>
        <taxon>Sordariomycetes</taxon>
        <taxon>Sordariomycetidae</taxon>
        <taxon>Diaporthales</taxon>
        <taxon>Diaporthaceae</taxon>
        <taxon>Diaporthe</taxon>
    </lineage>
</organism>
<keyword evidence="2" id="KW-1185">Reference proteome</keyword>
<accession>A0ABR3WWI7</accession>
<evidence type="ECO:0000313" key="2">
    <source>
        <dbReference type="Proteomes" id="UP001583177"/>
    </source>
</evidence>
<protein>
    <recommendedName>
        <fullName evidence="3">Heterokaryon incompatibility domain-containing protein</fullName>
    </recommendedName>
</protein>
<sequence>MLHLPWFKRGWVIQEAVLGPHCYLLWADVKIQWTEFLEGYRIHVISRHWKIPVTLSPLHYTEATTLQTLHYIRRQELTDPKDRIYASMALPTTDRAMPALQPDYSENTSHLDVYRDFAVKYLEKNSDLDLLTFVEQQDDEDTYPRKSAGIRMSLRQSTKLFPYGEPSQSSLQDAMTLALIRTDSA</sequence>
<dbReference type="Proteomes" id="UP001583177">
    <property type="component" value="Unassembled WGS sequence"/>
</dbReference>
<proteinExistence type="predicted"/>
<evidence type="ECO:0000313" key="1">
    <source>
        <dbReference type="EMBL" id="KAL1867694.1"/>
    </source>
</evidence>
<evidence type="ECO:0008006" key="3">
    <source>
        <dbReference type="Google" id="ProtNLM"/>
    </source>
</evidence>
<dbReference type="InterPro" id="IPR052895">
    <property type="entry name" value="HetReg/Transcr_Mod"/>
</dbReference>
<dbReference type="PANTHER" id="PTHR24148">
    <property type="entry name" value="ANKYRIN REPEAT DOMAIN-CONTAINING PROTEIN 39 HOMOLOG-RELATED"/>
    <property type="match status" value="1"/>
</dbReference>
<comment type="caution">
    <text evidence="1">The sequence shown here is derived from an EMBL/GenBank/DDBJ whole genome shotgun (WGS) entry which is preliminary data.</text>
</comment>